<feature type="domain" description="4Fe-4S ferredoxin-type" evidence="14">
    <location>
        <begin position="141"/>
        <end position="170"/>
    </location>
</feature>
<dbReference type="Pfam" id="PF13183">
    <property type="entry name" value="Fer4_8"/>
    <property type="match status" value="1"/>
</dbReference>
<evidence type="ECO:0000256" key="2">
    <source>
        <dbReference type="ARBA" id="ARBA00001966"/>
    </source>
</evidence>
<keyword evidence="12" id="KW-0003">3Fe-4S</keyword>
<evidence type="ECO:0000256" key="1">
    <source>
        <dbReference type="ARBA" id="ARBA00001927"/>
    </source>
</evidence>
<comment type="caution">
    <text evidence="15">The sequence shown here is derived from an EMBL/GenBank/DDBJ whole genome shotgun (WGS) entry which is preliminary data.</text>
</comment>
<evidence type="ECO:0000256" key="11">
    <source>
        <dbReference type="ARBA" id="ARBA00023014"/>
    </source>
</evidence>
<evidence type="ECO:0000259" key="14">
    <source>
        <dbReference type="PROSITE" id="PS51379"/>
    </source>
</evidence>
<evidence type="ECO:0000256" key="9">
    <source>
        <dbReference type="ARBA" id="ARBA00023002"/>
    </source>
</evidence>
<dbReference type="EMBL" id="VRYY01000016">
    <property type="protein sequence ID" value="MBG3875609.1"/>
    <property type="molecule type" value="Genomic_DNA"/>
</dbReference>
<comment type="cofactor">
    <cofactor evidence="13">
        <name>[2Fe-2S] cluster</name>
        <dbReference type="ChEBI" id="CHEBI:190135"/>
    </cofactor>
</comment>
<dbReference type="Proteomes" id="UP001194469">
    <property type="component" value="Unassembled WGS sequence"/>
</dbReference>
<evidence type="ECO:0000256" key="8">
    <source>
        <dbReference type="ARBA" id="ARBA00022723"/>
    </source>
</evidence>
<keyword evidence="9" id="KW-0560">Oxidoreductase</keyword>
<dbReference type="PROSITE" id="PS00197">
    <property type="entry name" value="2FE2S_FER_1"/>
    <property type="match status" value="1"/>
</dbReference>
<dbReference type="PROSITE" id="PS51379">
    <property type="entry name" value="4FE4S_FER_2"/>
    <property type="match status" value="1"/>
</dbReference>
<dbReference type="NCBIfam" id="NF010071">
    <property type="entry name" value="PRK13552.1"/>
    <property type="match status" value="1"/>
</dbReference>
<dbReference type="PANTHER" id="PTHR11921">
    <property type="entry name" value="SUCCINATE DEHYDROGENASE IRON-SULFUR PROTEIN"/>
    <property type="match status" value="1"/>
</dbReference>
<dbReference type="InterPro" id="IPR017900">
    <property type="entry name" value="4Fe4S_Fe_S_CS"/>
</dbReference>
<dbReference type="RefSeq" id="WP_196607887.1">
    <property type="nucleotide sequence ID" value="NZ_VRYY01000016.1"/>
</dbReference>
<evidence type="ECO:0000256" key="10">
    <source>
        <dbReference type="ARBA" id="ARBA00023004"/>
    </source>
</evidence>
<dbReference type="Pfam" id="PF13085">
    <property type="entry name" value="Fer2_3"/>
    <property type="match status" value="1"/>
</dbReference>
<sequence>MQRSLTFNIFRHNPQDPASVPHMDTYRLDETDSMTLFIALHRLREEQDPSLKFDFCCRAGVCGSCAMVINGRPGLACHTKTRDLPDTITLLPLPVFRLVGDLAVDTGTWFRAMYQRTESWIHTRAEFDPAAQEARMENEVANAIYELDRCIECGCCVAACGTANLRPDFLAPAGFIRVARFAADPRDQRTDADFYEIIGSDEGIFGCMGLLACEDVCPKHLPLQNQLGYLRRKMGLTVLKKLLPFGG</sequence>
<keyword evidence="10" id="KW-0408">Iron</keyword>
<keyword evidence="11" id="KW-0411">Iron-sulfur</keyword>
<dbReference type="InterPro" id="IPR012675">
    <property type="entry name" value="Beta-grasp_dom_sf"/>
</dbReference>
<evidence type="ECO:0000313" key="16">
    <source>
        <dbReference type="Proteomes" id="UP001194469"/>
    </source>
</evidence>
<dbReference type="InterPro" id="IPR017896">
    <property type="entry name" value="4Fe4S_Fe-S-bd"/>
</dbReference>
<dbReference type="PROSITE" id="PS00198">
    <property type="entry name" value="4FE4S_FER_1"/>
    <property type="match status" value="1"/>
</dbReference>
<reference evidence="15 16" key="1">
    <citation type="submission" date="2019-08" db="EMBL/GenBank/DDBJ databases">
        <authorList>
            <person name="Luo N."/>
        </authorList>
    </citation>
    <scope>NUCLEOTIDE SEQUENCE [LARGE SCALE GENOMIC DNA]</scope>
    <source>
        <strain evidence="15 16">NCIMB 9442</strain>
    </source>
</reference>
<name>A0ABS0IZP9_9BACT</name>
<dbReference type="InterPro" id="IPR025192">
    <property type="entry name" value="Succ_DH/fum_Rdtase_N"/>
</dbReference>
<keyword evidence="7" id="KW-0001">2Fe-2S</keyword>
<comment type="cofactor">
    <cofactor evidence="2">
        <name>[4Fe-4S] cluster</name>
        <dbReference type="ChEBI" id="CHEBI:49883"/>
    </cofactor>
</comment>
<keyword evidence="16" id="KW-1185">Reference proteome</keyword>
<dbReference type="Gene3D" id="1.10.1060.10">
    <property type="entry name" value="Alpha-helical ferredoxin"/>
    <property type="match status" value="1"/>
</dbReference>
<dbReference type="PANTHER" id="PTHR11921:SF36">
    <property type="entry name" value="FUMARATE REDUCTASE IRON-SULFUR SUBUNIT"/>
    <property type="match status" value="1"/>
</dbReference>
<dbReference type="NCBIfam" id="TIGR00384">
    <property type="entry name" value="dhsB"/>
    <property type="match status" value="1"/>
</dbReference>
<dbReference type="InterPro" id="IPR009051">
    <property type="entry name" value="Helical_ferredxn"/>
</dbReference>
<evidence type="ECO:0000256" key="3">
    <source>
        <dbReference type="ARBA" id="ARBA00009433"/>
    </source>
</evidence>
<dbReference type="EC" id="1.3.5.1" evidence="4"/>
<dbReference type="InterPro" id="IPR050573">
    <property type="entry name" value="SDH/FRD_Iron-Sulfur"/>
</dbReference>
<accession>A0ABS0IZP9</accession>
<evidence type="ECO:0000256" key="13">
    <source>
        <dbReference type="ARBA" id="ARBA00034078"/>
    </source>
</evidence>
<dbReference type="InterPro" id="IPR004489">
    <property type="entry name" value="Succ_DH/fum_Rdtase_Fe-S"/>
</dbReference>
<dbReference type="InterPro" id="IPR006058">
    <property type="entry name" value="2Fe2S_fd_BS"/>
</dbReference>
<evidence type="ECO:0000256" key="4">
    <source>
        <dbReference type="ARBA" id="ARBA00012792"/>
    </source>
</evidence>
<gene>
    <name evidence="15" type="ORF">FVW20_00840</name>
</gene>
<comment type="cofactor">
    <cofactor evidence="1">
        <name>[3Fe-4S] cluster</name>
        <dbReference type="ChEBI" id="CHEBI:21137"/>
    </cofactor>
</comment>
<evidence type="ECO:0000256" key="6">
    <source>
        <dbReference type="ARBA" id="ARBA00022532"/>
    </source>
</evidence>
<keyword evidence="8" id="KW-0479">Metal-binding</keyword>
<organism evidence="15 16">
    <name type="scientific">Nitratidesulfovibrio oxamicus</name>
    <dbReference type="NCBI Taxonomy" id="32016"/>
    <lineage>
        <taxon>Bacteria</taxon>
        <taxon>Pseudomonadati</taxon>
        <taxon>Thermodesulfobacteriota</taxon>
        <taxon>Desulfovibrionia</taxon>
        <taxon>Desulfovibrionales</taxon>
        <taxon>Desulfovibrionaceae</taxon>
        <taxon>Nitratidesulfovibrio</taxon>
    </lineage>
</organism>
<evidence type="ECO:0000313" key="15">
    <source>
        <dbReference type="EMBL" id="MBG3875609.1"/>
    </source>
</evidence>
<comment type="similarity">
    <text evidence="3">Belongs to the succinate dehydrogenase/fumarate reductase iron-sulfur protein family.</text>
</comment>
<evidence type="ECO:0000256" key="5">
    <source>
        <dbReference type="ARBA" id="ARBA00022485"/>
    </source>
</evidence>
<evidence type="ECO:0000256" key="12">
    <source>
        <dbReference type="ARBA" id="ARBA00023291"/>
    </source>
</evidence>
<dbReference type="SUPFAM" id="SSF46548">
    <property type="entry name" value="alpha-helical ferredoxin"/>
    <property type="match status" value="1"/>
</dbReference>
<keyword evidence="6" id="KW-0816">Tricarboxylic acid cycle</keyword>
<evidence type="ECO:0000256" key="7">
    <source>
        <dbReference type="ARBA" id="ARBA00022714"/>
    </source>
</evidence>
<dbReference type="Gene3D" id="3.10.20.30">
    <property type="match status" value="1"/>
</dbReference>
<protein>
    <recommendedName>
        <fullName evidence="4">succinate dehydrogenase</fullName>
        <ecNumber evidence="4">1.3.5.1</ecNumber>
    </recommendedName>
</protein>
<dbReference type="SUPFAM" id="SSF54292">
    <property type="entry name" value="2Fe-2S ferredoxin-like"/>
    <property type="match status" value="1"/>
</dbReference>
<dbReference type="InterPro" id="IPR036010">
    <property type="entry name" value="2Fe-2S_ferredoxin-like_sf"/>
</dbReference>
<keyword evidence="5" id="KW-0004">4Fe-4S</keyword>
<proteinExistence type="inferred from homology"/>